<evidence type="ECO:0000313" key="3">
    <source>
        <dbReference type="EMBL" id="KTB36188.1"/>
    </source>
</evidence>
<evidence type="ECO:0000313" key="4">
    <source>
        <dbReference type="Proteomes" id="UP000054988"/>
    </source>
</evidence>
<keyword evidence="1" id="KW-0472">Membrane</keyword>
<feature type="transmembrane region" description="Helical" evidence="1">
    <location>
        <begin position="63"/>
        <end position="82"/>
    </location>
</feature>
<name>A0A0W0FIM9_MONRR</name>
<dbReference type="InterPro" id="IPR045340">
    <property type="entry name" value="DUF6533"/>
</dbReference>
<sequence length="322" mass="37184">MDTLAPRNTPIIISSVLLLYDYLLTFDLEANYVWTHPLTFRSAIFFLNRYTPFVDTFLSLSRLLYYLYLLVISVFNIFSPWIQPAWGPFLLVPQRVLHSIFCNRVLFFLFKVGFDEERERGRLQGGYYGGRAGDWGTSREEGEEGEIICVALIVWKQLTSIHMLQTLEGCISSGSSNELLHLAPFVLLALTETVLAILSVIKGYQDLRNTRERWVVELYKDGLLYYLYLLVLSIFNIFSPWIRPAWGPFLVTPQRVLHSLFCNRILFFLLKVGVDEEQKERERERLQGGYYGGRAGDWGTSVEEGEGVRFTTVQMDVVGTVR</sequence>
<keyword evidence="1" id="KW-0812">Transmembrane</keyword>
<proteinExistence type="predicted"/>
<protein>
    <recommendedName>
        <fullName evidence="2">DUF6533 domain-containing protein</fullName>
    </recommendedName>
</protein>
<dbReference type="Pfam" id="PF20151">
    <property type="entry name" value="DUF6533"/>
    <property type="match status" value="1"/>
</dbReference>
<dbReference type="EMBL" id="LATX01001921">
    <property type="protein sequence ID" value="KTB36188.1"/>
    <property type="molecule type" value="Genomic_DNA"/>
</dbReference>
<gene>
    <name evidence="3" type="ORF">WG66_11268</name>
</gene>
<evidence type="ECO:0000259" key="2">
    <source>
        <dbReference type="Pfam" id="PF20151"/>
    </source>
</evidence>
<dbReference type="Proteomes" id="UP000054988">
    <property type="component" value="Unassembled WGS sequence"/>
</dbReference>
<feature type="domain" description="DUF6533" evidence="2">
    <location>
        <begin position="12"/>
        <end position="54"/>
    </location>
</feature>
<reference evidence="3 4" key="1">
    <citation type="submission" date="2015-12" db="EMBL/GenBank/DDBJ databases">
        <title>Draft genome sequence of Moniliophthora roreri, the causal agent of frosty pod rot of cacao.</title>
        <authorList>
            <person name="Aime M.C."/>
            <person name="Diaz-Valderrama J.R."/>
            <person name="Kijpornyongpan T."/>
            <person name="Phillips-Mora W."/>
        </authorList>
    </citation>
    <scope>NUCLEOTIDE SEQUENCE [LARGE SCALE GENOMIC DNA]</scope>
    <source>
        <strain evidence="3 4">MCA 2952</strain>
    </source>
</reference>
<dbReference type="eggNOG" id="ENOG502SRX6">
    <property type="taxonomic scope" value="Eukaryota"/>
</dbReference>
<comment type="caution">
    <text evidence="3">The sequence shown here is derived from an EMBL/GenBank/DDBJ whole genome shotgun (WGS) entry which is preliminary data.</text>
</comment>
<feature type="transmembrane region" description="Helical" evidence="1">
    <location>
        <begin position="182"/>
        <end position="201"/>
    </location>
</feature>
<organism evidence="3 4">
    <name type="scientific">Moniliophthora roreri</name>
    <name type="common">Frosty pod rot fungus</name>
    <name type="synonym">Monilia roreri</name>
    <dbReference type="NCBI Taxonomy" id="221103"/>
    <lineage>
        <taxon>Eukaryota</taxon>
        <taxon>Fungi</taxon>
        <taxon>Dikarya</taxon>
        <taxon>Basidiomycota</taxon>
        <taxon>Agaricomycotina</taxon>
        <taxon>Agaricomycetes</taxon>
        <taxon>Agaricomycetidae</taxon>
        <taxon>Agaricales</taxon>
        <taxon>Marasmiineae</taxon>
        <taxon>Marasmiaceae</taxon>
        <taxon>Moniliophthora</taxon>
    </lineage>
</organism>
<accession>A0A0W0FIM9</accession>
<keyword evidence="1" id="KW-1133">Transmembrane helix</keyword>
<feature type="transmembrane region" description="Helical" evidence="1">
    <location>
        <begin position="222"/>
        <end position="243"/>
    </location>
</feature>
<dbReference type="AlphaFoldDB" id="A0A0W0FIM9"/>
<evidence type="ECO:0000256" key="1">
    <source>
        <dbReference type="SAM" id="Phobius"/>
    </source>
</evidence>